<dbReference type="SUPFAM" id="SSF51905">
    <property type="entry name" value="FAD/NAD(P)-binding domain"/>
    <property type="match status" value="1"/>
</dbReference>
<organism evidence="6 7">
    <name type="scientific">Planococcus wigleyi</name>
    <dbReference type="NCBI Taxonomy" id="2762216"/>
    <lineage>
        <taxon>Bacteria</taxon>
        <taxon>Bacillati</taxon>
        <taxon>Bacillota</taxon>
        <taxon>Bacilli</taxon>
        <taxon>Bacillales</taxon>
        <taxon>Caryophanaceae</taxon>
        <taxon>Planococcus</taxon>
    </lineage>
</organism>
<evidence type="ECO:0000256" key="3">
    <source>
        <dbReference type="ARBA" id="ARBA00023002"/>
    </source>
</evidence>
<reference evidence="6 7" key="1">
    <citation type="submission" date="2020-08" db="EMBL/GenBank/DDBJ databases">
        <title>A Genomic Blueprint of the Chicken Gut Microbiome.</title>
        <authorList>
            <person name="Gilroy R."/>
            <person name="Ravi A."/>
            <person name="Getino M."/>
            <person name="Pursley I."/>
            <person name="Horton D.L."/>
            <person name="Alikhan N.-F."/>
            <person name="Baker D."/>
            <person name="Gharbi K."/>
            <person name="Hall N."/>
            <person name="Watson M."/>
            <person name="Adriaenssens E.M."/>
            <person name="Foster-Nyarko E."/>
            <person name="Jarju S."/>
            <person name="Secka A."/>
            <person name="Antonio M."/>
            <person name="Oren A."/>
            <person name="Chaudhuri R."/>
            <person name="La Ragione R.M."/>
            <person name="Hildebrand F."/>
            <person name="Pallen M.J."/>
        </authorList>
    </citation>
    <scope>NUCLEOTIDE SEQUENCE [LARGE SCALE GENOMIC DNA]</scope>
    <source>
        <strain evidence="6 7">Sa1BUA13</strain>
    </source>
</reference>
<gene>
    <name evidence="6" type="ORF">H9630_00830</name>
</gene>
<evidence type="ECO:0000256" key="2">
    <source>
        <dbReference type="ARBA" id="ARBA00022723"/>
    </source>
</evidence>
<keyword evidence="2" id="KW-0479">Metal-binding</keyword>
<evidence type="ECO:0000313" key="7">
    <source>
        <dbReference type="Proteomes" id="UP000658980"/>
    </source>
</evidence>
<dbReference type="PANTHER" id="PTHR43498:SF1">
    <property type="entry name" value="COB--COM HETERODISULFIDE REDUCTASE IRON-SULFUR SUBUNIT A"/>
    <property type="match status" value="1"/>
</dbReference>
<evidence type="ECO:0000256" key="4">
    <source>
        <dbReference type="ARBA" id="ARBA00023004"/>
    </source>
</evidence>
<evidence type="ECO:0000256" key="1">
    <source>
        <dbReference type="ARBA" id="ARBA00022485"/>
    </source>
</evidence>
<dbReference type="Proteomes" id="UP000658980">
    <property type="component" value="Unassembled WGS sequence"/>
</dbReference>
<dbReference type="InterPro" id="IPR036188">
    <property type="entry name" value="FAD/NAD-bd_sf"/>
</dbReference>
<keyword evidence="4" id="KW-0408">Iron</keyword>
<dbReference type="Pfam" id="PF12831">
    <property type="entry name" value="FAD_oxidored"/>
    <property type="match status" value="1"/>
</dbReference>
<sequence>MKKLFIPIAILLIVGLVAVVAVMAFTGDQDETQNDYDVAVFSGEPEGIAAAVSSARNGMRTVLIVGEEDIGGLMTTGMLNFLDVSNDQKGNPANTGIFLEWHKQVGGQIGFDINEAREVFLKMINDEENLTLLEGADLVDVVKDGKALTAINITDAEGDKRTIKAERFIDSSKDADLAVAAGAPYDIGGRDIGLEDKKMAVTLMFHFNNVDWDKIVQAAKDGVFGGGSVNGNTAWGFSELHDAYKPHYPELTRLRGLNIVRENDGSVIINALQIFGIDGLDDKQKQKAIEIGKTETEYVLAYLKENFPGFEEAEIERFPDQLYVRETIHVRAEYQLPLSDVWENKDHWDRIGFGAYPVDVQATSTNDYGYVYGKPVQYAIPFRSLVPLEVDNLLVASKASGYTSLAAASARVLPVGMTAGQAAGVAASISINEETSYRDMTTNEELIHQVQAKLKAQGANLYAFEADFPYQGEWFYPGIPTLLNYGLIVGGYENLLPVEKPMKEISFANILSNGVQRITSPKADELEANIEVFRSIIKEEQELTRDKAAQMVLALHGVEEAEASSWERLVADGLADDVISERLDDNRVLNGAEAYYLSGKLLEGLQ</sequence>
<keyword evidence="7" id="KW-1185">Reference proteome</keyword>
<evidence type="ECO:0000256" key="5">
    <source>
        <dbReference type="ARBA" id="ARBA00023014"/>
    </source>
</evidence>
<keyword evidence="5" id="KW-0411">Iron-sulfur</keyword>
<dbReference type="EMBL" id="JACSPU010000001">
    <property type="protein sequence ID" value="MBD8013345.1"/>
    <property type="molecule type" value="Genomic_DNA"/>
</dbReference>
<dbReference type="PANTHER" id="PTHR43498">
    <property type="entry name" value="FERREDOXIN:COB-COM HETERODISULFIDE REDUCTASE SUBUNIT A"/>
    <property type="match status" value="1"/>
</dbReference>
<keyword evidence="3" id="KW-0560">Oxidoreductase</keyword>
<proteinExistence type="predicted"/>
<protein>
    <submittedName>
        <fullName evidence="6">FAD-dependent oxidoreductase</fullName>
    </submittedName>
</protein>
<accession>A0ABR8W8K6</accession>
<dbReference type="RefSeq" id="WP_191713598.1">
    <property type="nucleotide sequence ID" value="NZ_JACSPU010000001.1"/>
</dbReference>
<evidence type="ECO:0000313" key="6">
    <source>
        <dbReference type="EMBL" id="MBD8013345.1"/>
    </source>
</evidence>
<name>A0ABR8W8K6_9BACL</name>
<comment type="caution">
    <text evidence="6">The sequence shown here is derived from an EMBL/GenBank/DDBJ whole genome shotgun (WGS) entry which is preliminary data.</text>
</comment>
<keyword evidence="1" id="KW-0004">4Fe-4S</keyword>
<dbReference type="InterPro" id="IPR039650">
    <property type="entry name" value="HdrA-like"/>
</dbReference>